<accession>A0A8J6HRM4</accession>
<evidence type="ECO:0000256" key="12">
    <source>
        <dbReference type="ARBA" id="ARBA00023134"/>
    </source>
</evidence>
<dbReference type="GO" id="GO:0005525">
    <property type="term" value="F:GTP binding"/>
    <property type="evidence" value="ECO:0007669"/>
    <property type="project" value="UniProtKB-KW"/>
</dbReference>
<evidence type="ECO:0000256" key="10">
    <source>
        <dbReference type="ARBA" id="ARBA00022927"/>
    </source>
</evidence>
<keyword evidence="15" id="KW-0449">Lipoprotein</keyword>
<dbReference type="SMART" id="SM00177">
    <property type="entry name" value="ARF"/>
    <property type="match status" value="1"/>
</dbReference>
<evidence type="ECO:0000256" key="15">
    <source>
        <dbReference type="ARBA" id="ARBA00023288"/>
    </source>
</evidence>
<dbReference type="InterPro" id="IPR005225">
    <property type="entry name" value="Small_GTP-bd"/>
</dbReference>
<evidence type="ECO:0000256" key="6">
    <source>
        <dbReference type="ARBA" id="ARBA00022448"/>
    </source>
</evidence>
<dbReference type="PANTHER" id="PTHR46022">
    <property type="entry name" value="PROTEIN PATCHED"/>
    <property type="match status" value="1"/>
</dbReference>
<evidence type="ECO:0000256" key="16">
    <source>
        <dbReference type="PIRSR" id="PIRSR606689-1"/>
    </source>
</evidence>
<feature type="transmembrane region" description="Helical" evidence="19">
    <location>
        <begin position="789"/>
        <end position="807"/>
    </location>
</feature>
<dbReference type="Proteomes" id="UP000719412">
    <property type="component" value="Unassembled WGS sequence"/>
</dbReference>
<sequence length="1262" mass="140424">MNGKYRLFLLFLTIVVLWKCFQYFAVFSDDEEQIDPATISKVKVSVYYEALCPDSKFFIIHQLLPVYEDLTDYITIDFVPYGKAKTVESEGKTLFYCQHDAVECFANKIHACVIDLVENPLLRAKYIACMITDNMIPDDAGEKVFRRVGNAKKINLICFSVVNSTMGKLLSKIFGNKEMRILMLGLDAAGKTTILYKLKLGQSVTTIPTVGFNVETVTYKNVKFNVWDVGGQDKIRPLWRHYYTGTQGLIFVVDCADRDRIDEARQELHRIINDREMRDAIILIFANKQDLPEAMKPHEIQEKLGLTRIRDRNWYVQPACATTGDGLYEGLTWLTSNHKEFGVDRSRKIGVPGVISMMDVHRRLEDVVWMWRKRGGGPADGVWTRMEEESVVDRTSQAESDPTIAITMNANSSAVGSSARQSGSLRGGVGRGALLRVTLFIYTRLNVSAALRSSSVCCPEEACSVKRVLPRGPAPGPSQRMASSESSDKERHESDLYVRPGWVDAAVALDQLEQVSDACGVRRAALAAAESGVTDDLGPDLIAVWWAMCRVTLALLTCPHPAPCGTDSRPLPAHRRPFPDSHPAAAPTIAAARSERFISSLNVHPSNALPILQAPPRSRHRLRQCLTRAVEHLLGCPSRYLINDRCFNVKPSTSYNYAFKYSAQSLSSLARSERRLQCLFEDIQECGKSVCVVILDIGSDDEEMSLGITSGIEVWMEKDSLGGEVRRRLPYPYVCFLGGPRDVRPLLGWSIAWYTLLQGKASGDRGILWVRGRIQRQLRSLGRILDTHAGKFLFVSVLAIATFSVGLKSMTFHADIELLWAEPSSGAEATPQEMLSTHQMVVQTAVEPDIDLLHPHGLLEHLALIQEATQVTVNMYDITWRLKDFCQAPSIPNFDAHYIEQIFEKFMPCSIVTALDCFWEGSKLLGPDHPVQIPYTTDKHVKWTNLNPSQLVSELKQKESQFDYHSLEDYLKRAGITSGYQEKPCLNPRDPECPVTAPNYNSTQNLDIGAELTSGCYGFAAKYMHWPEDLIVGGVIKNKSGHIKQAKALQTVVQLMGEHELFEYWSGHYKVHHIGWNQEKATTVLNAWQNKFAQEVDRLTKIKKSPSYIFVTFSTANLNKMLKETSKTDVVKLGIVLGVAAVYGWVAQSGLAALGVIVLASSAAAALGVCSLIGLPINLLSTHVLPFITVGLAMREMFLILSTHMRNLSPPEVLQRTGPTIISAALVNSAAFLAAAVLPVPALRVFCLQCAVLVIFHALPKD</sequence>
<feature type="binding site" evidence="17">
    <location>
        <position position="192"/>
    </location>
    <ligand>
        <name>Mg(2+)</name>
        <dbReference type="ChEBI" id="CHEBI:18420"/>
    </ligand>
</feature>
<keyword evidence="12 16" id="KW-0342">GTP-binding</keyword>
<keyword evidence="6" id="KW-0813">Transport</keyword>
<dbReference type="GO" id="GO:0015031">
    <property type="term" value="P:protein transport"/>
    <property type="evidence" value="ECO:0007669"/>
    <property type="project" value="UniProtKB-KW"/>
</dbReference>
<evidence type="ECO:0000259" key="21">
    <source>
        <dbReference type="PROSITE" id="PS50156"/>
    </source>
</evidence>
<comment type="similarity">
    <text evidence="4">Belongs to the small GTPase superfamily. Arf family.</text>
</comment>
<feature type="transmembrane region" description="Helical" evidence="19">
    <location>
        <begin position="1221"/>
        <end position="1238"/>
    </location>
</feature>
<dbReference type="SMART" id="SM00178">
    <property type="entry name" value="SAR"/>
    <property type="match status" value="1"/>
</dbReference>
<dbReference type="AlphaFoldDB" id="A0A8J6HRM4"/>
<feature type="binding site" evidence="17">
    <location>
        <position position="209"/>
    </location>
    <ligand>
        <name>Mg(2+)</name>
        <dbReference type="ChEBI" id="CHEBI:18420"/>
    </ligand>
</feature>
<dbReference type="InterPro" id="IPR053958">
    <property type="entry name" value="HMGCR/SNAP/NPC1-like_SSD"/>
</dbReference>
<dbReference type="GO" id="GO:0003924">
    <property type="term" value="F:GTPase activity"/>
    <property type="evidence" value="ECO:0007669"/>
    <property type="project" value="InterPro"/>
</dbReference>
<dbReference type="GO" id="GO:0008158">
    <property type="term" value="F:hedgehog receptor activity"/>
    <property type="evidence" value="ECO:0007669"/>
    <property type="project" value="TreeGrafter"/>
</dbReference>
<dbReference type="GO" id="GO:0097108">
    <property type="term" value="F:hedgehog family protein binding"/>
    <property type="evidence" value="ECO:0007669"/>
    <property type="project" value="TreeGrafter"/>
</dbReference>
<reference evidence="22" key="2">
    <citation type="submission" date="2021-08" db="EMBL/GenBank/DDBJ databases">
        <authorList>
            <person name="Eriksson T."/>
        </authorList>
    </citation>
    <scope>NUCLEOTIDE SEQUENCE</scope>
    <source>
        <strain evidence="22">Stoneville</strain>
        <tissue evidence="22">Whole head</tissue>
    </source>
</reference>
<dbReference type="PRINTS" id="PR00328">
    <property type="entry name" value="SAR1GTPBP"/>
</dbReference>
<evidence type="ECO:0000256" key="5">
    <source>
        <dbReference type="ARBA" id="ARBA00017741"/>
    </source>
</evidence>
<keyword evidence="8" id="KW-0519">Myristate</keyword>
<dbReference type="PANTHER" id="PTHR46022:SF1">
    <property type="entry name" value="PROTEIN PATCHED"/>
    <property type="match status" value="1"/>
</dbReference>
<dbReference type="GO" id="GO:0005886">
    <property type="term" value="C:plasma membrane"/>
    <property type="evidence" value="ECO:0007669"/>
    <property type="project" value="TreeGrafter"/>
</dbReference>
<proteinExistence type="inferred from homology"/>
<evidence type="ECO:0000256" key="13">
    <source>
        <dbReference type="ARBA" id="ARBA00023136"/>
    </source>
</evidence>
<keyword evidence="23" id="KW-1185">Reference proteome</keyword>
<dbReference type="InterPro" id="IPR004911">
    <property type="entry name" value="Interferon-induced_GILT"/>
</dbReference>
<keyword evidence="14" id="KW-0325">Glycoprotein</keyword>
<dbReference type="SMART" id="SM00175">
    <property type="entry name" value="RAB"/>
    <property type="match status" value="1"/>
</dbReference>
<feature type="transmembrane region" description="Helical" evidence="19">
    <location>
        <begin position="1152"/>
        <end position="1177"/>
    </location>
</feature>
<feature type="transmembrane region" description="Helical" evidence="19">
    <location>
        <begin position="1184"/>
        <end position="1201"/>
    </location>
</feature>
<evidence type="ECO:0000256" key="1">
    <source>
        <dbReference type="ARBA" id="ARBA00004141"/>
    </source>
</evidence>
<keyword evidence="7 19" id="KW-0812">Transmembrane</keyword>
<dbReference type="SUPFAM" id="SSF82866">
    <property type="entry name" value="Multidrug efflux transporter AcrB transmembrane domain"/>
    <property type="match status" value="1"/>
</dbReference>
<evidence type="ECO:0000256" key="2">
    <source>
        <dbReference type="ARBA" id="ARBA00005585"/>
    </source>
</evidence>
<dbReference type="GO" id="GO:0051649">
    <property type="term" value="P:establishment of localization in cell"/>
    <property type="evidence" value="ECO:0007669"/>
    <property type="project" value="UniProtKB-ARBA"/>
</dbReference>
<dbReference type="Pfam" id="PF03227">
    <property type="entry name" value="GILT"/>
    <property type="match status" value="1"/>
</dbReference>
<dbReference type="GO" id="GO:0005119">
    <property type="term" value="F:smoothened binding"/>
    <property type="evidence" value="ECO:0007669"/>
    <property type="project" value="TreeGrafter"/>
</dbReference>
<organism evidence="22 23">
    <name type="scientific">Tenebrio molitor</name>
    <name type="common">Yellow mealworm beetle</name>
    <dbReference type="NCBI Taxonomy" id="7067"/>
    <lineage>
        <taxon>Eukaryota</taxon>
        <taxon>Metazoa</taxon>
        <taxon>Ecdysozoa</taxon>
        <taxon>Arthropoda</taxon>
        <taxon>Hexapoda</taxon>
        <taxon>Insecta</taxon>
        <taxon>Pterygota</taxon>
        <taxon>Neoptera</taxon>
        <taxon>Endopterygota</taxon>
        <taxon>Coleoptera</taxon>
        <taxon>Polyphaga</taxon>
        <taxon>Cucujiformia</taxon>
        <taxon>Tenebrionidae</taxon>
        <taxon>Tenebrio</taxon>
    </lineage>
</organism>
<dbReference type="Pfam" id="PF00025">
    <property type="entry name" value="Arf"/>
    <property type="match status" value="1"/>
</dbReference>
<dbReference type="GO" id="GO:0046872">
    <property type="term" value="F:metal ion binding"/>
    <property type="evidence" value="ECO:0007669"/>
    <property type="project" value="UniProtKB-KW"/>
</dbReference>
<dbReference type="GO" id="GO:0016192">
    <property type="term" value="P:vesicle-mediated transport"/>
    <property type="evidence" value="ECO:0007669"/>
    <property type="project" value="UniProtKB-ARBA"/>
</dbReference>
<dbReference type="Gene3D" id="1.20.1640.10">
    <property type="entry name" value="Multidrug efflux transporter AcrB transmembrane domain"/>
    <property type="match status" value="1"/>
</dbReference>
<comment type="caution">
    <text evidence="22">The sequence shown here is derived from an EMBL/GenBank/DDBJ whole genome shotgun (WGS) entry which is preliminary data.</text>
</comment>
<protein>
    <recommendedName>
        <fullName evidence="5">ADP-ribosylation factor 6</fullName>
    </recommendedName>
</protein>
<evidence type="ECO:0000313" key="23">
    <source>
        <dbReference type="Proteomes" id="UP000719412"/>
    </source>
</evidence>
<evidence type="ECO:0000256" key="4">
    <source>
        <dbReference type="ARBA" id="ARBA00010290"/>
    </source>
</evidence>
<gene>
    <name evidence="22" type="ORF">GEV33_004054</name>
</gene>
<keyword evidence="17" id="KW-0460">Magnesium</keyword>
<dbReference type="GO" id="GO:0045879">
    <property type="term" value="P:negative regulation of smoothened signaling pathway"/>
    <property type="evidence" value="ECO:0007669"/>
    <property type="project" value="TreeGrafter"/>
</dbReference>
<dbReference type="InterPro" id="IPR006689">
    <property type="entry name" value="Small_GTPase_ARF/SAR"/>
</dbReference>
<feature type="transmembrane region" description="Helical" evidence="19">
    <location>
        <begin position="1130"/>
        <end position="1146"/>
    </location>
</feature>
<evidence type="ECO:0000256" key="17">
    <source>
        <dbReference type="PIRSR" id="PIRSR606689-2"/>
    </source>
</evidence>
<reference evidence="22" key="1">
    <citation type="journal article" date="2020" name="J Insects Food Feed">
        <title>The yellow mealworm (Tenebrio molitor) genome: a resource for the emerging insects as food and feed industry.</title>
        <authorList>
            <person name="Eriksson T."/>
            <person name="Andere A."/>
            <person name="Kelstrup H."/>
            <person name="Emery V."/>
            <person name="Picard C."/>
        </authorList>
    </citation>
    <scope>NUCLEOTIDE SEQUENCE</scope>
    <source>
        <strain evidence="22">Stoneville</strain>
        <tissue evidence="22">Whole head</tissue>
    </source>
</reference>
<evidence type="ECO:0000256" key="7">
    <source>
        <dbReference type="ARBA" id="ARBA00022692"/>
    </source>
</evidence>
<dbReference type="FunFam" id="3.40.50.300:FF:000286">
    <property type="entry name" value="ADP-ribosylation factor 6"/>
    <property type="match status" value="1"/>
</dbReference>
<dbReference type="PROSITE" id="PS51417">
    <property type="entry name" value="ARF"/>
    <property type="match status" value="1"/>
</dbReference>
<feature type="signal peptide" evidence="20">
    <location>
        <begin position="1"/>
        <end position="28"/>
    </location>
</feature>
<comment type="subcellular location">
    <subcellularLocation>
        <location evidence="1">Membrane</location>
        <topology evidence="1">Multi-pass membrane protein</topology>
    </subcellularLocation>
</comment>
<evidence type="ECO:0000256" key="11">
    <source>
        <dbReference type="ARBA" id="ARBA00022989"/>
    </source>
</evidence>
<feature type="binding site" evidence="16">
    <location>
        <position position="231"/>
    </location>
    <ligand>
        <name>GTP</name>
        <dbReference type="ChEBI" id="CHEBI:37565"/>
    </ligand>
</feature>
<dbReference type="InterPro" id="IPR000731">
    <property type="entry name" value="SSD"/>
</dbReference>
<dbReference type="Gene3D" id="3.40.50.300">
    <property type="entry name" value="P-loop containing nucleotide triphosphate hydrolases"/>
    <property type="match status" value="1"/>
</dbReference>
<dbReference type="Pfam" id="PF12349">
    <property type="entry name" value="Sterol-sensing"/>
    <property type="match status" value="1"/>
</dbReference>
<dbReference type="InterPro" id="IPR027417">
    <property type="entry name" value="P-loop_NTPase"/>
</dbReference>
<evidence type="ECO:0000256" key="8">
    <source>
        <dbReference type="ARBA" id="ARBA00022707"/>
    </source>
</evidence>
<dbReference type="EMBL" id="JABDTM020016771">
    <property type="protein sequence ID" value="KAH0818741.1"/>
    <property type="molecule type" value="Genomic_DNA"/>
</dbReference>
<dbReference type="NCBIfam" id="TIGR00231">
    <property type="entry name" value="small_GTP"/>
    <property type="match status" value="1"/>
</dbReference>
<dbReference type="SUPFAM" id="SSF52540">
    <property type="entry name" value="P-loop containing nucleoside triphosphate hydrolases"/>
    <property type="match status" value="1"/>
</dbReference>
<keyword evidence="17" id="KW-0479">Metal-binding</keyword>
<evidence type="ECO:0000256" key="20">
    <source>
        <dbReference type="SAM" id="SignalP"/>
    </source>
</evidence>
<name>A0A8J6HRM4_TENMO</name>
<comment type="similarity">
    <text evidence="2">Belongs to the patched family.</text>
</comment>
<evidence type="ECO:0000256" key="19">
    <source>
        <dbReference type="SAM" id="Phobius"/>
    </source>
</evidence>
<evidence type="ECO:0000256" key="18">
    <source>
        <dbReference type="SAM" id="MobiDB-lite"/>
    </source>
</evidence>
<dbReference type="PROSITE" id="PS50156">
    <property type="entry name" value="SSD"/>
    <property type="match status" value="1"/>
</dbReference>
<comment type="similarity">
    <text evidence="3">Belongs to the GILT family.</text>
</comment>
<feature type="domain" description="SSD" evidence="21">
    <location>
        <begin position="1147"/>
        <end position="1262"/>
    </location>
</feature>
<dbReference type="CDD" id="cd04149">
    <property type="entry name" value="Arf6"/>
    <property type="match status" value="1"/>
</dbReference>
<feature type="region of interest" description="Disordered" evidence="18">
    <location>
        <begin position="468"/>
        <end position="494"/>
    </location>
</feature>
<feature type="binding site" evidence="16">
    <location>
        <begin position="185"/>
        <end position="192"/>
    </location>
    <ligand>
        <name>GTP</name>
        <dbReference type="ChEBI" id="CHEBI:37565"/>
    </ligand>
</feature>
<feature type="chain" id="PRO_5035228006" description="ADP-ribosylation factor 6" evidence="20">
    <location>
        <begin position="29"/>
        <end position="1262"/>
    </location>
</feature>
<keyword evidence="13 19" id="KW-0472">Membrane</keyword>
<feature type="binding site" evidence="16">
    <location>
        <begin position="287"/>
        <end position="290"/>
    </location>
    <ligand>
        <name>GTP</name>
        <dbReference type="ChEBI" id="CHEBI:37565"/>
    </ligand>
</feature>
<dbReference type="GO" id="GO:0048731">
    <property type="term" value="P:system development"/>
    <property type="evidence" value="ECO:0007669"/>
    <property type="project" value="UniProtKB-ARBA"/>
</dbReference>
<dbReference type="InterPro" id="IPR041838">
    <property type="entry name" value="Arf6"/>
</dbReference>
<evidence type="ECO:0000256" key="3">
    <source>
        <dbReference type="ARBA" id="ARBA00005679"/>
    </source>
</evidence>
<evidence type="ECO:0000256" key="14">
    <source>
        <dbReference type="ARBA" id="ARBA00023180"/>
    </source>
</evidence>
<keyword evidence="9 16" id="KW-0547">Nucleotide-binding</keyword>
<evidence type="ECO:0000313" key="22">
    <source>
        <dbReference type="EMBL" id="KAH0818741.1"/>
    </source>
</evidence>
<keyword evidence="20" id="KW-0732">Signal</keyword>
<keyword evidence="11 19" id="KW-1133">Transmembrane helix</keyword>
<dbReference type="GO" id="GO:0016671">
    <property type="term" value="F:oxidoreductase activity, acting on a sulfur group of donors, disulfide as acceptor"/>
    <property type="evidence" value="ECO:0007669"/>
    <property type="project" value="InterPro"/>
</dbReference>
<keyword evidence="10" id="KW-0653">Protein transport</keyword>
<dbReference type="GO" id="GO:0005737">
    <property type="term" value="C:cytoplasm"/>
    <property type="evidence" value="ECO:0007669"/>
    <property type="project" value="UniProtKB-ARBA"/>
</dbReference>
<evidence type="ECO:0000256" key="9">
    <source>
        <dbReference type="ARBA" id="ARBA00022741"/>
    </source>
</evidence>